<dbReference type="Proteomes" id="UP000265520">
    <property type="component" value="Unassembled WGS sequence"/>
</dbReference>
<sequence>MEDFASTKAYCNRLKTLSDQLANVDSPVTNTRLVRKMISGLTDAYTGFVTYIQQHDPLPTFAAARSRLELEETTMLQRAARESNTSSIPA</sequence>
<evidence type="ECO:0000313" key="2">
    <source>
        <dbReference type="Proteomes" id="UP000265520"/>
    </source>
</evidence>
<reference evidence="1 2" key="1">
    <citation type="journal article" date="2018" name="Front. Plant Sci.">
        <title>Red Clover (Trifolium pratense) and Zigzag Clover (T. medium) - A Picture of Genomic Similarities and Differences.</title>
        <authorList>
            <person name="Dluhosova J."/>
            <person name="Istvanek J."/>
            <person name="Nedelnik J."/>
            <person name="Repkova J."/>
        </authorList>
    </citation>
    <scope>NUCLEOTIDE SEQUENCE [LARGE SCALE GENOMIC DNA]</scope>
    <source>
        <strain evidence="2">cv. 10/8</strain>
        <tissue evidence="1">Leaf</tissue>
    </source>
</reference>
<keyword evidence="1" id="KW-0416">Keratin</keyword>
<dbReference type="PANTHER" id="PTHR47481:SF42">
    <property type="entry name" value="RHO GTPASE-ACTIVATING PROTEIN GACK-LIKE"/>
    <property type="match status" value="1"/>
</dbReference>
<protein>
    <submittedName>
        <fullName evidence="1">Keratin type I cytoskeletal 9-like</fullName>
    </submittedName>
</protein>
<evidence type="ECO:0000313" key="1">
    <source>
        <dbReference type="EMBL" id="MCI59399.1"/>
    </source>
</evidence>
<dbReference type="GO" id="GO:0005882">
    <property type="term" value="C:intermediate filament"/>
    <property type="evidence" value="ECO:0007669"/>
    <property type="project" value="UniProtKB-KW"/>
</dbReference>
<organism evidence="1 2">
    <name type="scientific">Trifolium medium</name>
    <dbReference type="NCBI Taxonomy" id="97028"/>
    <lineage>
        <taxon>Eukaryota</taxon>
        <taxon>Viridiplantae</taxon>
        <taxon>Streptophyta</taxon>
        <taxon>Embryophyta</taxon>
        <taxon>Tracheophyta</taxon>
        <taxon>Spermatophyta</taxon>
        <taxon>Magnoliopsida</taxon>
        <taxon>eudicotyledons</taxon>
        <taxon>Gunneridae</taxon>
        <taxon>Pentapetalae</taxon>
        <taxon>rosids</taxon>
        <taxon>fabids</taxon>
        <taxon>Fabales</taxon>
        <taxon>Fabaceae</taxon>
        <taxon>Papilionoideae</taxon>
        <taxon>50 kb inversion clade</taxon>
        <taxon>NPAAA clade</taxon>
        <taxon>Hologalegina</taxon>
        <taxon>IRL clade</taxon>
        <taxon>Trifolieae</taxon>
        <taxon>Trifolium</taxon>
    </lineage>
</organism>
<comment type="caution">
    <text evidence="1">The sequence shown here is derived from an EMBL/GenBank/DDBJ whole genome shotgun (WGS) entry which is preliminary data.</text>
</comment>
<feature type="non-terminal residue" evidence="1">
    <location>
        <position position="90"/>
    </location>
</feature>
<keyword evidence="2" id="KW-1185">Reference proteome</keyword>
<name>A0A392TE48_9FABA</name>
<dbReference type="Pfam" id="PF14223">
    <property type="entry name" value="Retrotran_gag_2"/>
    <property type="match status" value="1"/>
</dbReference>
<dbReference type="AlphaFoldDB" id="A0A392TE48"/>
<dbReference type="EMBL" id="LXQA010562848">
    <property type="protein sequence ID" value="MCI59399.1"/>
    <property type="molecule type" value="Genomic_DNA"/>
</dbReference>
<accession>A0A392TE48</accession>
<dbReference type="PANTHER" id="PTHR47481">
    <property type="match status" value="1"/>
</dbReference>
<proteinExistence type="predicted"/>